<protein>
    <submittedName>
        <fullName evidence="2">Uncharacterized protein</fullName>
    </submittedName>
</protein>
<name>A0A820IL30_9BILA</name>
<feature type="non-terminal residue" evidence="2">
    <location>
        <position position="1"/>
    </location>
</feature>
<dbReference type="Proteomes" id="UP000663842">
    <property type="component" value="Unassembled WGS sequence"/>
</dbReference>
<sequence length="384" mass="43457">EAPVDPFRDEILKKQAELKEHYETFPDIDAVKNHREMRLREILCHILNKLLGNQDETCLFFDSANAINLHDASGNLAEIGSDDKPFVLKLKSSQGLGSDKSKKTDNDDLKLVQTLKTFIERNNYHPIIEDIRDRLAKVHGVDKNAIVIKNLFTGTFNIVYTVKNLVTIVVRKLQKISQNLKAQFDQFVSAKIHPLLYRPSFDISYFDERGNKTFGTVSETHQVGPPGRPKPYSTPVGWPRYGLKVLHRYKNDAWLHPFVDAGNWYRAFHGTERAQNVDFGDSKAFSDQNVACVDALANIFQNGFRTARNAAYGPGVYCSPNPCWLGSSPYVGAVEIETKQGKKKFKCMFQLAVNPDGLKCATEDIWVVPKPQDIRPYGILIQEA</sequence>
<dbReference type="EMBL" id="CAJNRG010000593">
    <property type="protein sequence ID" value="CAF2011293.1"/>
    <property type="molecule type" value="Genomic_DNA"/>
</dbReference>
<evidence type="ECO:0000313" key="3">
    <source>
        <dbReference type="Proteomes" id="UP000663842"/>
    </source>
</evidence>
<dbReference type="PANTHER" id="PTHR36649:SF28">
    <property type="entry name" value="UBIQUITIN-LIKE DOMAIN-CONTAINING PROTEIN"/>
    <property type="match status" value="1"/>
</dbReference>
<organism evidence="2 3">
    <name type="scientific">Rotaria magnacalcarata</name>
    <dbReference type="NCBI Taxonomy" id="392030"/>
    <lineage>
        <taxon>Eukaryota</taxon>
        <taxon>Metazoa</taxon>
        <taxon>Spiralia</taxon>
        <taxon>Gnathifera</taxon>
        <taxon>Rotifera</taxon>
        <taxon>Eurotatoria</taxon>
        <taxon>Bdelloidea</taxon>
        <taxon>Philodinida</taxon>
        <taxon>Philodinidae</taxon>
        <taxon>Rotaria</taxon>
    </lineage>
</organism>
<dbReference type="AlphaFoldDB" id="A0A820IL30"/>
<evidence type="ECO:0000313" key="1">
    <source>
        <dbReference type="EMBL" id="CAF2011293.1"/>
    </source>
</evidence>
<evidence type="ECO:0000313" key="2">
    <source>
        <dbReference type="EMBL" id="CAF4309046.1"/>
    </source>
</evidence>
<dbReference type="EMBL" id="CAJOBF010011688">
    <property type="protein sequence ID" value="CAF4309046.1"/>
    <property type="molecule type" value="Genomic_DNA"/>
</dbReference>
<dbReference type="Proteomes" id="UP000663887">
    <property type="component" value="Unassembled WGS sequence"/>
</dbReference>
<gene>
    <name evidence="2" type="ORF">UXM345_LOCUS33841</name>
    <name evidence="1" type="ORF">XDN619_LOCUS3788</name>
</gene>
<comment type="caution">
    <text evidence="2">The sequence shown here is derived from an EMBL/GenBank/DDBJ whole genome shotgun (WGS) entry which is preliminary data.</text>
</comment>
<reference evidence="2" key="1">
    <citation type="submission" date="2021-02" db="EMBL/GenBank/DDBJ databases">
        <authorList>
            <person name="Nowell W R."/>
        </authorList>
    </citation>
    <scope>NUCLEOTIDE SEQUENCE</scope>
</reference>
<dbReference type="SUPFAM" id="SSF56399">
    <property type="entry name" value="ADP-ribosylation"/>
    <property type="match status" value="1"/>
</dbReference>
<accession>A0A820IL30</accession>
<dbReference type="PANTHER" id="PTHR36649">
    <property type="entry name" value="UBIQUITIN-LIKE DOMAIN-CONTAINING PROTEIN"/>
    <property type="match status" value="1"/>
</dbReference>
<proteinExistence type="predicted"/>